<dbReference type="OrthoDB" id="10041151at2759"/>
<feature type="domain" description="KASH" evidence="10">
    <location>
        <begin position="1496"/>
        <end position="1551"/>
    </location>
</feature>
<dbReference type="PANTHER" id="PTHR21524">
    <property type="entry name" value="SPECTRIN REPEAT CONTAINING NUCLEAR ENVELOPE PROTEIN 2"/>
    <property type="match status" value="1"/>
</dbReference>
<evidence type="ECO:0000256" key="6">
    <source>
        <dbReference type="ARBA" id="ARBA00023242"/>
    </source>
</evidence>
<keyword evidence="8" id="KW-0175">Coiled coil</keyword>
<feature type="compositionally biased region" description="Polar residues" evidence="9">
    <location>
        <begin position="1371"/>
        <end position="1382"/>
    </location>
</feature>
<evidence type="ECO:0000256" key="4">
    <source>
        <dbReference type="ARBA" id="ARBA00022989"/>
    </source>
</evidence>
<evidence type="ECO:0000259" key="10">
    <source>
        <dbReference type="PROSITE" id="PS51049"/>
    </source>
</evidence>
<feature type="topological domain" description="Cytoplasmic" evidence="7">
    <location>
        <begin position="1"/>
        <end position="1504"/>
    </location>
</feature>
<feature type="compositionally biased region" description="Polar residues" evidence="9">
    <location>
        <begin position="331"/>
        <end position="341"/>
    </location>
</feature>
<sequence>MDCSKRSMTMSFSCSSLQRSGDIIDGQEQSKIQIDRPYNSLTKRRKDMNQEQIQRNWTNRDDCKDDFWSAIRSNYDYIMDTNLIDSCKEANGELTWDEGDVSTLSWGLKEVSCQFSELYAWLGVLQELVYSKEENLLDKSLRAAHMEELRRKAYRRRLFNDQSTKLVARTPSLKDEVAWRVDHLNAKWELVEQIMAPTRPASDHQNVSADFEHEVKCLRKWLKEMDTRLKPLSFRKDWSRSELEEKATEHMVLQKDIEAHGRIVNSVVKLSERVTKQNHKDNQTPSEITNQQDQQQNPIYVAKSLERRWHLLFLSSLEWQCRIELLVNPSSTKNPVTSRCSSDSDEEPVIKQPRLSRRQSRESGRDNSSCSSGRSGRSSLVRRINSSRHSNNESSCSSSSSCSDSDMSFKNQNNNDDESYFEDDLEEFCVTETKRKVYRSSNSKSSIQGDQGEEGDIEEGSEPSDDEMPPTLDPAVSQAVLSIDEIDGKVQNSETLIIESSKRRRASDESTLFNTSDRKSKNCATFYFKHRDTDSEADCQREDMSKNISDSSEEEWTYTASPTDNCQTTIFQEKKTNVVVRLDFGEPAKIERIENTNIKPGTIELKNNDMKIVEEDDEDINVNDKIGNENIESEDDTKHDIKKLIHEVEKLVSEDGRKNITACIPKLNFDNQGQNSYRAKYARIKEWLKLNSNHDLDGRPAISLQLDSCDASGEYTTGESDIEKQSETSEDLQSSVATYRRCDNSIGCVSQSISQEIYNENEKTLIYDNNQFSCGVESSKVVMRAKKKTDGKRPWSVSCVFGQLNTSKDASISQFSISETALHQLVASTPLKSASLDAGSKTPFHSTSTLEENGRSVRNSFSRKKKSRLRKKTLSRKSESGSDGVNVNHSAGSDTSSTTRRRSVMRKSLDDRARTVPKDCHRCIMSYVTHGSTISCRLHHQDSMDKAIVTDPPPSIKLTCYTPDSSSIDTEENNCGRKKIDNLLDNVFSRKDIDSPFNNIDSDIEKTSLENNSFSEQAWDSYQEKYMSEPYSETADVESARKLLDFGDDYRNFLDSQSDCASSLSAVGRFSPAVVTSNQTIQAQNLRDSSEDSENDEDELRRVIDRSYKKLLVMESHFSRANNLHLTKDTMDVGSICKDNLRCLQTVIESSSHKGEKFIKQIRGLIVRWQDLSYKVEESQRASVLQRELAAMDLEFRAVHERLVTQKIILEPDHVLDERINKINSELAMLRERKSAMLALNVSAHRLITDLGSAASSVSVSLKDDVADLYRVWDETFQRGNQQLCAVQAVQQFGARLTELQNALRKDKDTLAVLDAALQAGATPEVASSVRDVARLLSEKQDGNNQTDVKDGIVGQNYSEPVIMSLGQEAGTYSDSGISDSGSEQELSERERRLSALRRLTRSLESQLTPGSDVLMELWRRVEDAEAELKCLQKQCRELIVRTAASVETKVVNRNSQSKYPSSKRKKRQTTTDLEKIQKSKHLGNDDPDDDPYVPKSWVWRILKAALPFQLAIVALFCAVCLLEPHCCEAANGLSLSLTPQLRFVRGPPPV</sequence>
<dbReference type="CDD" id="cd00176">
    <property type="entry name" value="SPEC"/>
    <property type="match status" value="1"/>
</dbReference>
<evidence type="ECO:0000256" key="3">
    <source>
        <dbReference type="ARBA" id="ARBA00022692"/>
    </source>
</evidence>
<feature type="compositionally biased region" description="Polar residues" evidence="9">
    <location>
        <begin position="283"/>
        <end position="295"/>
    </location>
</feature>
<feature type="region of interest" description="Disordered" evidence="9">
    <location>
        <begin position="834"/>
        <end position="912"/>
    </location>
</feature>
<feature type="region of interest" description="Disordered" evidence="9">
    <location>
        <begin position="331"/>
        <end position="417"/>
    </location>
</feature>
<dbReference type="GO" id="GO:0031965">
    <property type="term" value="C:nuclear membrane"/>
    <property type="evidence" value="ECO:0007669"/>
    <property type="project" value="UniProtKB-SubCell"/>
</dbReference>
<keyword evidence="6" id="KW-0539">Nucleus</keyword>
<feature type="region of interest" description="Disordered" evidence="9">
    <location>
        <begin position="1370"/>
        <end position="1390"/>
    </location>
</feature>
<feature type="compositionally biased region" description="Basic residues" evidence="9">
    <location>
        <begin position="861"/>
        <end position="875"/>
    </location>
</feature>
<feature type="compositionally biased region" description="Low complexity" evidence="9">
    <location>
        <begin position="366"/>
        <end position="408"/>
    </location>
</feature>
<evidence type="ECO:0000256" key="7">
    <source>
        <dbReference type="PROSITE-ProRule" id="PRU00385"/>
    </source>
</evidence>
<dbReference type="GO" id="GO:0048471">
    <property type="term" value="C:perinuclear region of cytoplasm"/>
    <property type="evidence" value="ECO:0007669"/>
    <property type="project" value="TreeGrafter"/>
</dbReference>
<feature type="compositionally biased region" description="Polar residues" evidence="9">
    <location>
        <begin position="1452"/>
        <end position="1461"/>
    </location>
</feature>
<dbReference type="InterPro" id="IPR012315">
    <property type="entry name" value="KASH"/>
</dbReference>
<comment type="caution">
    <text evidence="11">The sequence shown here is derived from an EMBL/GenBank/DDBJ whole genome shotgun (WGS) entry which is preliminary data.</text>
</comment>
<dbReference type="InterPro" id="IPR018159">
    <property type="entry name" value="Spectrin/alpha-actinin"/>
</dbReference>
<comment type="subcellular location">
    <subcellularLocation>
        <location evidence="1">Nucleus membrane</location>
    </subcellularLocation>
</comment>
<dbReference type="SMART" id="SM01249">
    <property type="entry name" value="KASH"/>
    <property type="match status" value="1"/>
</dbReference>
<evidence type="ECO:0000256" key="8">
    <source>
        <dbReference type="SAM" id="Coils"/>
    </source>
</evidence>
<keyword evidence="4" id="KW-1133">Transmembrane helix</keyword>
<dbReference type="PROSITE" id="PS51049">
    <property type="entry name" value="KASH"/>
    <property type="match status" value="1"/>
</dbReference>
<dbReference type="GO" id="GO:0007097">
    <property type="term" value="P:nuclear migration"/>
    <property type="evidence" value="ECO:0007669"/>
    <property type="project" value="TreeGrafter"/>
</dbReference>
<name>A0A834XQW0_APHGI</name>
<evidence type="ECO:0000256" key="5">
    <source>
        <dbReference type="ARBA" id="ARBA00023136"/>
    </source>
</evidence>
<evidence type="ECO:0000313" key="11">
    <source>
        <dbReference type="EMBL" id="KAF7990561.1"/>
    </source>
</evidence>
<keyword evidence="12" id="KW-1185">Reference proteome</keyword>
<gene>
    <name evidence="11" type="ORF">HCN44_000366</name>
</gene>
<evidence type="ECO:0000256" key="2">
    <source>
        <dbReference type="ARBA" id="ARBA00008619"/>
    </source>
</evidence>
<dbReference type="EMBL" id="JACMRX010000004">
    <property type="protein sequence ID" value="KAF7990561.1"/>
    <property type="molecule type" value="Genomic_DNA"/>
</dbReference>
<keyword evidence="5 7" id="KW-0472">Membrane</keyword>
<dbReference type="Proteomes" id="UP000639338">
    <property type="component" value="Unassembled WGS sequence"/>
</dbReference>
<reference evidence="11 12" key="1">
    <citation type="submission" date="2020-08" db="EMBL/GenBank/DDBJ databases">
        <title>Aphidius gifuensis genome sequencing and assembly.</title>
        <authorList>
            <person name="Du Z."/>
        </authorList>
    </citation>
    <scope>NUCLEOTIDE SEQUENCE [LARGE SCALE GENOMIC DNA]</scope>
    <source>
        <strain evidence="11">YNYX2018</strain>
        <tissue evidence="11">Adults</tissue>
    </source>
</reference>
<organism evidence="11 12">
    <name type="scientific">Aphidius gifuensis</name>
    <name type="common">Parasitoid wasp</name>
    <dbReference type="NCBI Taxonomy" id="684658"/>
    <lineage>
        <taxon>Eukaryota</taxon>
        <taxon>Metazoa</taxon>
        <taxon>Ecdysozoa</taxon>
        <taxon>Arthropoda</taxon>
        <taxon>Hexapoda</taxon>
        <taxon>Insecta</taxon>
        <taxon>Pterygota</taxon>
        <taxon>Neoptera</taxon>
        <taxon>Endopterygota</taxon>
        <taxon>Hymenoptera</taxon>
        <taxon>Apocrita</taxon>
        <taxon>Ichneumonoidea</taxon>
        <taxon>Braconidae</taxon>
        <taxon>Aphidiinae</taxon>
        <taxon>Aphidius</taxon>
    </lineage>
</organism>
<feature type="compositionally biased region" description="Polar residues" evidence="9">
    <location>
        <begin position="881"/>
        <end position="894"/>
    </location>
</feature>
<dbReference type="Pfam" id="PF10541">
    <property type="entry name" value="KASH"/>
    <property type="match status" value="1"/>
</dbReference>
<feature type="region of interest" description="Disordered" evidence="9">
    <location>
        <begin position="439"/>
        <end position="473"/>
    </location>
</feature>
<protein>
    <recommendedName>
        <fullName evidence="10">KASH domain-containing protein</fullName>
    </recommendedName>
</protein>
<dbReference type="PANTHER" id="PTHR21524:SF5">
    <property type="entry name" value="SPECTRIN REPEAT CONTAINING NUCLEAR ENVELOPE PROTEIN 2"/>
    <property type="match status" value="1"/>
</dbReference>
<dbReference type="GO" id="GO:0007010">
    <property type="term" value="P:cytoskeleton organization"/>
    <property type="evidence" value="ECO:0007669"/>
    <property type="project" value="TreeGrafter"/>
</dbReference>
<dbReference type="SUPFAM" id="SSF46966">
    <property type="entry name" value="Spectrin repeat"/>
    <property type="match status" value="1"/>
</dbReference>
<accession>A0A834XQW0</accession>
<evidence type="ECO:0000313" key="12">
    <source>
        <dbReference type="Proteomes" id="UP000639338"/>
    </source>
</evidence>
<feature type="region of interest" description="Disordered" evidence="9">
    <location>
        <begin position="1452"/>
        <end position="1489"/>
    </location>
</feature>
<feature type="topological domain" description="Perinuclear space" evidence="7">
    <location>
        <begin position="1526"/>
        <end position="1551"/>
    </location>
</feature>
<feature type="compositionally biased region" description="Acidic residues" evidence="9">
    <location>
        <begin position="451"/>
        <end position="468"/>
    </location>
</feature>
<keyword evidence="3 7" id="KW-0812">Transmembrane</keyword>
<evidence type="ECO:0000256" key="1">
    <source>
        <dbReference type="ARBA" id="ARBA00004126"/>
    </source>
</evidence>
<feature type="region of interest" description="Disordered" evidence="9">
    <location>
        <begin position="275"/>
        <end position="295"/>
    </location>
</feature>
<feature type="coiled-coil region" evidence="8">
    <location>
        <begin position="1415"/>
        <end position="1442"/>
    </location>
</feature>
<proteinExistence type="inferred from homology"/>
<dbReference type="GO" id="GO:0019894">
    <property type="term" value="F:kinesin binding"/>
    <property type="evidence" value="ECO:0007669"/>
    <property type="project" value="TreeGrafter"/>
</dbReference>
<comment type="similarity">
    <text evidence="2">Belongs to the nesprin family.</text>
</comment>
<dbReference type="GO" id="GO:0006997">
    <property type="term" value="P:nucleus organization"/>
    <property type="evidence" value="ECO:0007669"/>
    <property type="project" value="TreeGrafter"/>
</dbReference>
<evidence type="ECO:0000256" key="9">
    <source>
        <dbReference type="SAM" id="MobiDB-lite"/>
    </source>
</evidence>
<dbReference type="Gene3D" id="1.20.58.60">
    <property type="match status" value="1"/>
</dbReference>